<reference evidence="1 2" key="1">
    <citation type="journal article" date="2019" name="Sci. Rep.">
        <title>A high-quality genome of Eragrostis curvula grass provides insights into Poaceae evolution and supports new strategies to enhance forage quality.</title>
        <authorList>
            <person name="Carballo J."/>
            <person name="Santos B.A.C.M."/>
            <person name="Zappacosta D."/>
            <person name="Garbus I."/>
            <person name="Selva J.P."/>
            <person name="Gallo C.A."/>
            <person name="Diaz A."/>
            <person name="Albertini E."/>
            <person name="Caccamo M."/>
            <person name="Echenique V."/>
        </authorList>
    </citation>
    <scope>NUCLEOTIDE SEQUENCE [LARGE SCALE GENOMIC DNA]</scope>
    <source>
        <strain evidence="2">cv. Victoria</strain>
        <tissue evidence="1">Leaf</tissue>
    </source>
</reference>
<dbReference type="Gramene" id="TVU16747">
    <property type="protein sequence ID" value="TVU16747"/>
    <property type="gene ID" value="EJB05_36899"/>
</dbReference>
<dbReference type="Proteomes" id="UP000324897">
    <property type="component" value="Unassembled WGS sequence"/>
</dbReference>
<accession>A0A5J9TZZ6</accession>
<evidence type="ECO:0000313" key="1">
    <source>
        <dbReference type="EMBL" id="TVU16747.1"/>
    </source>
</evidence>
<dbReference type="AlphaFoldDB" id="A0A5J9TZZ6"/>
<dbReference type="EMBL" id="RWGY01000030">
    <property type="protein sequence ID" value="TVU16747.1"/>
    <property type="molecule type" value="Genomic_DNA"/>
</dbReference>
<proteinExistence type="predicted"/>
<keyword evidence="2" id="KW-1185">Reference proteome</keyword>
<comment type="caution">
    <text evidence="1">The sequence shown here is derived from an EMBL/GenBank/DDBJ whole genome shotgun (WGS) entry which is preliminary data.</text>
</comment>
<sequence>MVLTAVGKSAVVNIKHFNARARLWALHHRLRGQASRGGSSLAGNTKQSTRAAIGAAKDFFRRQLCVRPPHNGTTPAIASPLATKAIDNGVLFASSGKCF</sequence>
<organism evidence="1 2">
    <name type="scientific">Eragrostis curvula</name>
    <name type="common">weeping love grass</name>
    <dbReference type="NCBI Taxonomy" id="38414"/>
    <lineage>
        <taxon>Eukaryota</taxon>
        <taxon>Viridiplantae</taxon>
        <taxon>Streptophyta</taxon>
        <taxon>Embryophyta</taxon>
        <taxon>Tracheophyta</taxon>
        <taxon>Spermatophyta</taxon>
        <taxon>Magnoliopsida</taxon>
        <taxon>Liliopsida</taxon>
        <taxon>Poales</taxon>
        <taxon>Poaceae</taxon>
        <taxon>PACMAD clade</taxon>
        <taxon>Chloridoideae</taxon>
        <taxon>Eragrostideae</taxon>
        <taxon>Eragrostidinae</taxon>
        <taxon>Eragrostis</taxon>
    </lineage>
</organism>
<protein>
    <submittedName>
        <fullName evidence="1">Uncharacterized protein</fullName>
    </submittedName>
</protein>
<evidence type="ECO:0000313" key="2">
    <source>
        <dbReference type="Proteomes" id="UP000324897"/>
    </source>
</evidence>
<gene>
    <name evidence="1" type="ORF">EJB05_36899</name>
</gene>
<name>A0A5J9TZZ6_9POAL</name>